<comment type="caution">
    <text evidence="6">The sequence shown here is derived from an EMBL/GenBank/DDBJ whole genome shotgun (WGS) entry which is preliminary data.</text>
</comment>
<dbReference type="InterPro" id="IPR029039">
    <property type="entry name" value="Flavoprotein-like_sf"/>
</dbReference>
<comment type="cofactor">
    <cofactor evidence="1">
        <name>FMN</name>
        <dbReference type="ChEBI" id="CHEBI:58210"/>
    </cofactor>
</comment>
<dbReference type="Pfam" id="PF03358">
    <property type="entry name" value="FMN_red"/>
    <property type="match status" value="1"/>
</dbReference>
<sequence>MPHIAIVYFSQNGTTALLAEAIAHGATQAGAQSELLRIEESQFTGSRWKDDTVLDRLAQADAIVFGAPTFMGGVAAPFKAFADATSQVWFHRGWVGKLAGGFTISGSASGDKLHSLAYLSIFAAQHGMLWANWDAMPRQPDGTNRFGNFLGLAAQNPAPPGTPPALETADAVSADRYGRYLAALATRLGTR</sequence>
<dbReference type="SUPFAM" id="SSF52218">
    <property type="entry name" value="Flavoproteins"/>
    <property type="match status" value="1"/>
</dbReference>
<dbReference type="Proteomes" id="UP001180487">
    <property type="component" value="Unassembled WGS sequence"/>
</dbReference>
<dbReference type="EMBL" id="JAVDXT010000003">
    <property type="protein sequence ID" value="MDR7378674.1"/>
    <property type="molecule type" value="Genomic_DNA"/>
</dbReference>
<dbReference type="PROSITE" id="PS00201">
    <property type="entry name" value="FLAVODOXIN"/>
    <property type="match status" value="1"/>
</dbReference>
<feature type="domain" description="Flavodoxin-like" evidence="5">
    <location>
        <begin position="4"/>
        <end position="182"/>
    </location>
</feature>
<evidence type="ECO:0000256" key="1">
    <source>
        <dbReference type="ARBA" id="ARBA00001917"/>
    </source>
</evidence>
<evidence type="ECO:0000259" key="5">
    <source>
        <dbReference type="PROSITE" id="PS50902"/>
    </source>
</evidence>
<proteinExistence type="predicted"/>
<evidence type="ECO:0000256" key="4">
    <source>
        <dbReference type="ARBA" id="ARBA00029652"/>
    </source>
</evidence>
<dbReference type="InterPro" id="IPR001226">
    <property type="entry name" value="Flavodoxin_CS"/>
</dbReference>
<dbReference type="PANTHER" id="PTHR30546">
    <property type="entry name" value="FLAVODOXIN-RELATED PROTEIN WRBA-RELATED"/>
    <property type="match status" value="1"/>
</dbReference>
<evidence type="ECO:0000256" key="3">
    <source>
        <dbReference type="ARBA" id="ARBA00022643"/>
    </source>
</evidence>
<dbReference type="PANTHER" id="PTHR30546:SF23">
    <property type="entry name" value="FLAVOPROTEIN-LIKE PROTEIN YCP4-RELATED"/>
    <property type="match status" value="1"/>
</dbReference>
<dbReference type="RefSeq" id="WP_310374969.1">
    <property type="nucleotide sequence ID" value="NZ_JAVDXT010000003.1"/>
</dbReference>
<keyword evidence="3" id="KW-0288">FMN</keyword>
<reference evidence="6 7" key="1">
    <citation type="submission" date="2023-07" db="EMBL/GenBank/DDBJ databases">
        <title>Sorghum-associated microbial communities from plants grown in Nebraska, USA.</title>
        <authorList>
            <person name="Schachtman D."/>
        </authorList>
    </citation>
    <scope>NUCLEOTIDE SEQUENCE [LARGE SCALE GENOMIC DNA]</scope>
    <source>
        <strain evidence="6 7">BE313</strain>
    </source>
</reference>
<name>A0ABU2CBF7_9BURK</name>
<dbReference type="GO" id="GO:0003955">
    <property type="term" value="F:NAD(P)H dehydrogenase (quinone) activity"/>
    <property type="evidence" value="ECO:0007669"/>
    <property type="project" value="UniProtKB-EC"/>
</dbReference>
<accession>A0ABU2CBF7</accession>
<evidence type="ECO:0000313" key="7">
    <source>
        <dbReference type="Proteomes" id="UP001180487"/>
    </source>
</evidence>
<evidence type="ECO:0000313" key="6">
    <source>
        <dbReference type="EMBL" id="MDR7378674.1"/>
    </source>
</evidence>
<dbReference type="Gene3D" id="3.40.50.360">
    <property type="match status" value="1"/>
</dbReference>
<organism evidence="6 7">
    <name type="scientific">Rhodoferax ferrireducens</name>
    <dbReference type="NCBI Taxonomy" id="192843"/>
    <lineage>
        <taxon>Bacteria</taxon>
        <taxon>Pseudomonadati</taxon>
        <taxon>Pseudomonadota</taxon>
        <taxon>Betaproteobacteria</taxon>
        <taxon>Burkholderiales</taxon>
        <taxon>Comamonadaceae</taxon>
        <taxon>Rhodoferax</taxon>
    </lineage>
</organism>
<dbReference type="PROSITE" id="PS50902">
    <property type="entry name" value="FLAVODOXIN_LIKE"/>
    <property type="match status" value="1"/>
</dbReference>
<protein>
    <recommendedName>
        <fullName evidence="4">Flavoprotein WrbA</fullName>
    </recommendedName>
</protein>
<gene>
    <name evidence="6" type="ORF">J2X19_003368</name>
</gene>
<dbReference type="InterPro" id="IPR008254">
    <property type="entry name" value="Flavodoxin/NO_synth"/>
</dbReference>
<evidence type="ECO:0000256" key="2">
    <source>
        <dbReference type="ARBA" id="ARBA00022630"/>
    </source>
</evidence>
<keyword evidence="6" id="KW-0560">Oxidoreductase</keyword>
<dbReference type="InterPro" id="IPR005025">
    <property type="entry name" value="FMN_Rdtase-like_dom"/>
</dbReference>
<keyword evidence="2" id="KW-0285">Flavoprotein</keyword>
<keyword evidence="7" id="KW-1185">Reference proteome</keyword>